<dbReference type="Gene3D" id="3.10.105.10">
    <property type="entry name" value="Dipeptide-binding Protein, Domain 3"/>
    <property type="match status" value="1"/>
</dbReference>
<evidence type="ECO:0000259" key="4">
    <source>
        <dbReference type="Pfam" id="PF00496"/>
    </source>
</evidence>
<dbReference type="InterPro" id="IPR000914">
    <property type="entry name" value="SBP_5_dom"/>
</dbReference>
<evidence type="ECO:0000256" key="2">
    <source>
        <dbReference type="ARBA" id="ARBA00022729"/>
    </source>
</evidence>
<accession>A0A2U1CKY8</accession>
<dbReference type="GO" id="GO:0015833">
    <property type="term" value="P:peptide transport"/>
    <property type="evidence" value="ECO:0007669"/>
    <property type="project" value="TreeGrafter"/>
</dbReference>
<dbReference type="Proteomes" id="UP000246145">
    <property type="component" value="Unassembled WGS sequence"/>
</dbReference>
<organism evidence="5 6">
    <name type="scientific">Pusillimonas noertemannii</name>
    <dbReference type="NCBI Taxonomy" id="305977"/>
    <lineage>
        <taxon>Bacteria</taxon>
        <taxon>Pseudomonadati</taxon>
        <taxon>Pseudomonadota</taxon>
        <taxon>Betaproteobacteria</taxon>
        <taxon>Burkholderiales</taxon>
        <taxon>Alcaligenaceae</taxon>
        <taxon>Pusillimonas</taxon>
    </lineage>
</organism>
<dbReference type="InterPro" id="IPR039424">
    <property type="entry name" value="SBP_5"/>
</dbReference>
<dbReference type="InterPro" id="IPR030678">
    <property type="entry name" value="Peptide/Ni-bd"/>
</dbReference>
<dbReference type="NCBIfam" id="TIGR01409">
    <property type="entry name" value="TAT_signal_seq"/>
    <property type="match status" value="1"/>
</dbReference>
<dbReference type="GO" id="GO:0043190">
    <property type="term" value="C:ATP-binding cassette (ABC) transporter complex"/>
    <property type="evidence" value="ECO:0007669"/>
    <property type="project" value="InterPro"/>
</dbReference>
<name>A0A2U1CKY8_9BURK</name>
<evidence type="ECO:0000256" key="3">
    <source>
        <dbReference type="SAM" id="SignalP"/>
    </source>
</evidence>
<gene>
    <name evidence="5" type="ORF">C7440_2397</name>
</gene>
<feature type="signal peptide" evidence="3">
    <location>
        <begin position="1"/>
        <end position="28"/>
    </location>
</feature>
<evidence type="ECO:0000313" key="5">
    <source>
        <dbReference type="EMBL" id="PVY61667.1"/>
    </source>
</evidence>
<dbReference type="InterPro" id="IPR019546">
    <property type="entry name" value="TAT_signal_bac_arc"/>
</dbReference>
<dbReference type="PANTHER" id="PTHR30290:SF38">
    <property type="entry name" value="D,D-DIPEPTIDE-BINDING PERIPLASMIC PROTEIN DDPA-RELATED"/>
    <property type="match status" value="1"/>
</dbReference>
<proteinExistence type="inferred from homology"/>
<keyword evidence="2 3" id="KW-0732">Signal</keyword>
<dbReference type="RefSeq" id="WP_116518689.1">
    <property type="nucleotide sequence ID" value="NZ_JACCEX010000003.1"/>
</dbReference>
<dbReference type="GO" id="GO:1904680">
    <property type="term" value="F:peptide transmembrane transporter activity"/>
    <property type="evidence" value="ECO:0007669"/>
    <property type="project" value="TreeGrafter"/>
</dbReference>
<feature type="chain" id="PRO_5015674409" evidence="3">
    <location>
        <begin position="29"/>
        <end position="509"/>
    </location>
</feature>
<comment type="caution">
    <text evidence="5">The sequence shown here is derived from an EMBL/GenBank/DDBJ whole genome shotgun (WGS) entry which is preliminary data.</text>
</comment>
<keyword evidence="6" id="KW-1185">Reference proteome</keyword>
<evidence type="ECO:0000256" key="1">
    <source>
        <dbReference type="ARBA" id="ARBA00005695"/>
    </source>
</evidence>
<feature type="domain" description="Solute-binding protein family 5" evidence="4">
    <location>
        <begin position="78"/>
        <end position="426"/>
    </location>
</feature>
<dbReference type="Pfam" id="PF00496">
    <property type="entry name" value="SBP_bac_5"/>
    <property type="match status" value="1"/>
</dbReference>
<dbReference type="SUPFAM" id="SSF53850">
    <property type="entry name" value="Periplasmic binding protein-like II"/>
    <property type="match status" value="1"/>
</dbReference>
<reference evidence="5 6" key="1">
    <citation type="submission" date="2018-04" db="EMBL/GenBank/DDBJ databases">
        <title>Genomic Encyclopedia of Type Strains, Phase IV (KMG-IV): sequencing the most valuable type-strain genomes for metagenomic binning, comparative biology and taxonomic classification.</title>
        <authorList>
            <person name="Goeker M."/>
        </authorList>
    </citation>
    <scope>NUCLEOTIDE SEQUENCE [LARGE SCALE GENOMIC DNA]</scope>
    <source>
        <strain evidence="5 6">DSM 10065</strain>
    </source>
</reference>
<sequence length="509" mass="57465">MKRRSFIKTLAVAPAALSPLLWSQQARAEIGPTLTIAYNIAPPGFDPNSGSYATSPGLQSIFKTLYDPYIGQAEDLSLQPGLMDEFSWSPNRDKISMRLREGAFWHDGKPVSLDDVLWNLRRLREASSGNPLSTVFASIKNLTTQGNVVTFDVEPWRANMLERFTFLACYLIPPHYYEAVGKEGFERRPMGSGPYMFDQFERGSFLRLKVNPHYWGPKPAFDTVVFKFIVDPAGRVAEIERGASDITLDVPYEEYERLSRKTDLVGVAHPITDIALLFLNNNGIMEDANVRKAAAHAIDKKLIVERLHRGMATPIDTLLAPQYKGYDPSITTPYDPALAERLLKASGYSRDKPVEFTIQTTRGYKPKDYETVLAIVEMWRKVGIKANVEVYEIAKHFELRAQHKLAPAAFYNWGNSTADPESSLGTAMVMNSPHASWQTPDLDGRIRPLFEERDEAKRLAGYKAVNRYIAENAFVIPLFQFYQPVIYKRELTFTPHLVGHILPAKIGRA</sequence>
<evidence type="ECO:0000313" key="6">
    <source>
        <dbReference type="Proteomes" id="UP000246145"/>
    </source>
</evidence>
<dbReference type="GO" id="GO:0030288">
    <property type="term" value="C:outer membrane-bounded periplasmic space"/>
    <property type="evidence" value="ECO:0007669"/>
    <property type="project" value="UniProtKB-ARBA"/>
</dbReference>
<dbReference type="Gene3D" id="3.40.190.10">
    <property type="entry name" value="Periplasmic binding protein-like II"/>
    <property type="match status" value="1"/>
</dbReference>
<dbReference type="AlphaFoldDB" id="A0A2U1CKY8"/>
<comment type="similarity">
    <text evidence="1">Belongs to the bacterial solute-binding protein 5 family.</text>
</comment>
<dbReference type="PANTHER" id="PTHR30290">
    <property type="entry name" value="PERIPLASMIC BINDING COMPONENT OF ABC TRANSPORTER"/>
    <property type="match status" value="1"/>
</dbReference>
<dbReference type="PIRSF" id="PIRSF002741">
    <property type="entry name" value="MppA"/>
    <property type="match status" value="1"/>
</dbReference>
<protein>
    <submittedName>
        <fullName evidence="5">Peptide/nickel transport system substrate-binding protein</fullName>
    </submittedName>
</protein>
<dbReference type="OrthoDB" id="9801799at2"/>
<dbReference type="EMBL" id="QEKO01000003">
    <property type="protein sequence ID" value="PVY61667.1"/>
    <property type="molecule type" value="Genomic_DNA"/>
</dbReference>